<dbReference type="InterPro" id="IPR049482">
    <property type="entry name" value="ANM3-like_C2H2_Zf"/>
</dbReference>
<comment type="caution">
    <text evidence="23">The sequence shown here is derived from an EMBL/GenBank/DDBJ whole genome shotgun (WGS) entry which is preliminary data.</text>
</comment>
<dbReference type="GO" id="GO:0012507">
    <property type="term" value="C:ER to Golgi transport vesicle membrane"/>
    <property type="evidence" value="ECO:0007669"/>
    <property type="project" value="TreeGrafter"/>
</dbReference>
<feature type="compositionally biased region" description="Acidic residues" evidence="17">
    <location>
        <begin position="903"/>
        <end position="922"/>
    </location>
</feature>
<dbReference type="GO" id="GO:0006886">
    <property type="term" value="P:intracellular protein transport"/>
    <property type="evidence" value="ECO:0007669"/>
    <property type="project" value="InterPro"/>
</dbReference>
<evidence type="ECO:0000256" key="13">
    <source>
        <dbReference type="ARBA" id="ARBA00047384"/>
    </source>
</evidence>
<dbReference type="PANTHER" id="PTHR10013">
    <property type="entry name" value="GENERAL VESICULAR TRANSPORT FACTOR P115"/>
    <property type="match status" value="1"/>
</dbReference>
<dbReference type="InterPro" id="IPR024095">
    <property type="entry name" value="Vesicle_P115"/>
</dbReference>
<evidence type="ECO:0000256" key="14">
    <source>
        <dbReference type="ARBA" id="ARBA00049303"/>
    </source>
</evidence>
<evidence type="ECO:0000256" key="8">
    <source>
        <dbReference type="ARBA" id="ARBA00022723"/>
    </source>
</evidence>
<dbReference type="Pfam" id="PF21137">
    <property type="entry name" value="ANM3_C2H2_Zf"/>
    <property type="match status" value="1"/>
</dbReference>
<feature type="region of interest" description="Disordered" evidence="17">
    <location>
        <begin position="901"/>
        <end position="969"/>
    </location>
</feature>
<evidence type="ECO:0000313" key="23">
    <source>
        <dbReference type="EMBL" id="TRX89433.1"/>
    </source>
</evidence>
<dbReference type="GO" id="GO:0000139">
    <property type="term" value="C:Golgi membrane"/>
    <property type="evidence" value="ECO:0007669"/>
    <property type="project" value="InterPro"/>
</dbReference>
<dbReference type="FunFam" id="3.40.50.150:FF:000003">
    <property type="entry name" value="Blast:Protein arginine N-methyltransferase 1"/>
    <property type="match status" value="1"/>
</dbReference>
<keyword evidence="10" id="KW-0862">Zinc</keyword>
<evidence type="ECO:0000259" key="18">
    <source>
        <dbReference type="Pfam" id="PF04869"/>
    </source>
</evidence>
<dbReference type="PANTHER" id="PTHR10013:SF0">
    <property type="entry name" value="GENERAL VESICULAR TRANSPORT FACTOR P115"/>
    <property type="match status" value="1"/>
</dbReference>
<feature type="domain" description="Protein arginine N-methyltransferase 3-like C2H2 zinc finger" evidence="21">
    <location>
        <begin position="1001"/>
        <end position="1045"/>
    </location>
</feature>
<dbReference type="Gene3D" id="2.70.160.11">
    <property type="entry name" value="Hnrnp arginine n-methyltransferase1"/>
    <property type="match status" value="1"/>
</dbReference>
<evidence type="ECO:0000256" key="17">
    <source>
        <dbReference type="SAM" id="MobiDB-lite"/>
    </source>
</evidence>
<evidence type="ECO:0000259" key="20">
    <source>
        <dbReference type="Pfam" id="PF13649"/>
    </source>
</evidence>
<evidence type="ECO:0000313" key="24">
    <source>
        <dbReference type="Proteomes" id="UP000319160"/>
    </source>
</evidence>
<feature type="coiled-coil region" evidence="16">
    <location>
        <begin position="675"/>
        <end position="755"/>
    </location>
</feature>
<dbReference type="InterPro" id="IPR025799">
    <property type="entry name" value="Arg_MeTrfase"/>
</dbReference>
<feature type="domain" description="Vesicle tethering protein Uso1/P115-like head" evidence="18">
    <location>
        <begin position="341"/>
        <end position="651"/>
    </location>
</feature>
<keyword evidence="11" id="KW-0333">Golgi apparatus</keyword>
<feature type="domain" description="Protein arginine N-methyltransferase" evidence="22">
    <location>
        <begin position="1294"/>
        <end position="1395"/>
    </location>
</feature>
<evidence type="ECO:0000256" key="7">
    <source>
        <dbReference type="ARBA" id="ARBA00022691"/>
    </source>
</evidence>
<keyword evidence="12 16" id="KW-0175">Coiled coil</keyword>
<keyword evidence="9" id="KW-0863">Zinc-finger</keyword>
<keyword evidence="5 15" id="KW-0489">Methyltransferase</keyword>
<evidence type="ECO:0000259" key="22">
    <source>
        <dbReference type="Pfam" id="PF22528"/>
    </source>
</evidence>
<dbReference type="InterPro" id="IPR006953">
    <property type="entry name" value="Vesicle_Uso1_P115_head"/>
</dbReference>
<dbReference type="Pfam" id="PF04869">
    <property type="entry name" value="Uso1_p115_head"/>
    <property type="match status" value="1"/>
</dbReference>
<dbReference type="SUPFAM" id="SSF57667">
    <property type="entry name" value="beta-beta-alpha zinc fingers"/>
    <property type="match status" value="1"/>
</dbReference>
<reference evidence="24" key="1">
    <citation type="submission" date="2019-06" db="EMBL/GenBank/DDBJ databases">
        <title>Draft genome sequence of the griseofulvin-producing fungus Xylaria cubensis strain G536.</title>
        <authorList>
            <person name="Mead M.E."/>
            <person name="Raja H.A."/>
            <person name="Steenwyk J.L."/>
            <person name="Knowles S.L."/>
            <person name="Oberlies N.H."/>
            <person name="Rokas A."/>
        </authorList>
    </citation>
    <scope>NUCLEOTIDE SEQUENCE [LARGE SCALE GENOMIC DNA]</scope>
    <source>
        <strain evidence="24">G536</strain>
    </source>
</reference>
<feature type="domain" description="Uso1/p115-like vesicle tethering protein C-terminal" evidence="19">
    <location>
        <begin position="808"/>
        <end position="918"/>
    </location>
</feature>
<dbReference type="InterPro" id="IPR006955">
    <property type="entry name" value="Uso1_p115_C"/>
</dbReference>
<dbReference type="CDD" id="cd02440">
    <property type="entry name" value="AdoMet_MTases"/>
    <property type="match status" value="1"/>
</dbReference>
<evidence type="ECO:0000256" key="16">
    <source>
        <dbReference type="SAM" id="Coils"/>
    </source>
</evidence>
<dbReference type="GO" id="GO:0035242">
    <property type="term" value="F:protein-arginine omega-N asymmetric methyltransferase activity"/>
    <property type="evidence" value="ECO:0007669"/>
    <property type="project" value="UniProtKB-EC"/>
</dbReference>
<proteinExistence type="predicted"/>
<sequence length="1520" mass="168379">MFSSIAAAAPAKQSVGDTITVLSGRLGSATLLEDRRAAILGLRSFAKDYPASVASGALRSLIACLSSDGEDIDTVRVVLETLLMLFSPNQDSPEASEEIALWLADEFTQRQENITLLLDFLETTDFYSRLYSLQLLVAILAARTERTEECVSSAPLGIPRLVAVLEDRRDAIRNEALTLLTYLTPSSPLIQQSVAYQNAFERTFAIIETEGSLSEGGRTVEDCLIFLANLLRLNPPNQSLFRESGCAVQLAKLLESTYHTSKDDEEVAAWAQEQQNRNIYALLAVIRLFLVPGAVGTSQNQVAFWQHGVLYHALQVAFSHRTEMPIRAEALTTCADTIRGNARLQENFAQLQVPSVLETPQATNGQVSKSDVPPIYVIDGLLDLVLSVPSTQAFDLRVAACQCIKAYFFNHPEVRMHFLRRAIEGHASGVDETANVLTTLLRPISTPSASDPYRHWFAASIVFHLVFENPEGKTLAMSVTEGDAESGEEVVTSIQTITAHLITALGRGDDDRVSVGYLMLLIGWLFEDMDGVNDFLGEGSNIHALAQEIVRHPPGSVLVQGLCAMILGVIYEFSTKDSPIPRSTLHSVIMSRIGREKYIDALNRLRGHALMRDFEVTPQKADGSGNLPDVYFDATFVEFFKDNYSRIARAIDRDPGLEISVVTNGVQKGISRELVDSLRSQLEEKEQALQAALTDVASLNGKFGQEQSDHRRSKEASAAEFTRIKNQQAQVDAHQKQLEAAQKETAATAESLRAEHDIKEAELQRQIDYVRKTAEAEAARIQRRTEAEMADLRATISRLEVDLMKAKKAKAQEIEAVREELNSKLSAEKSNLKSAEKRVTDLEKQLSVKQGELGEVQTRLGEKEEQQSSTQAELDDLLMVFGDLEEKVEKYKKRLKELGEAISDGEDDEEDDEDDDNEEESEATLKMATSSAKPVGPAHDNSPSDSESDDSRDEQGWNDVEEDEEETQEVISLLDDRVFPDVISMLAYCKDKHNFDFLGVRQRLRLDFHGCVKLVNFIRQRVHEGLPVSENISLANIDDDAYLKPILDDDAVIIGLFDLPELSASDAILSAQSGDNAALVNDLLKRNTELQEQLASVMLQHENYRAAVSKTLDERWGESGAEDNANKISKTVGKGKAKDGVDDKEDESKYYWESYAGVDIHETMLKDRVRTDAYRDFIYNNKHLFAGKTVLDIGCGTGILSMFCARAGASRVLAVDASDIIFKARENIYRAGLSETITTLHGKMEEVTLPVDQVDIIVSEWMGYCLLFEAMLPSVLYARDKYLAPGGLMVPSHTNMWVAPVSDPVWVSENGEAFWADVYGFDMSAMAKGIYDEARVLHWPGDKVCGNPSAFKMLDLYTTTAADLSFTAPYTSRLTQDVDAVDGFLIWFDTFFSPTRQVPEEQRVEGTNVDKHGVPNDAVATEWIFDSNGKRNQDRVAFTTGPFGGAETHWKQGLLLCDPRLGEKGGNIATADGTATKRRENKGDEVRGQITFSVAEDNARALVIKASWDAGQTQQSWALR</sequence>
<dbReference type="Pfam" id="PF22528">
    <property type="entry name" value="PRMT_C"/>
    <property type="match status" value="1"/>
</dbReference>
<dbReference type="GO" id="GO:0005829">
    <property type="term" value="C:cytosol"/>
    <property type="evidence" value="ECO:0007669"/>
    <property type="project" value="UniProtKB-SubCell"/>
</dbReference>
<evidence type="ECO:0000256" key="11">
    <source>
        <dbReference type="ARBA" id="ARBA00023034"/>
    </source>
</evidence>
<evidence type="ECO:0000256" key="4">
    <source>
        <dbReference type="ARBA" id="ARBA00022490"/>
    </source>
</evidence>
<dbReference type="GO" id="GO:0005795">
    <property type="term" value="C:Golgi stack"/>
    <property type="evidence" value="ECO:0007669"/>
    <property type="project" value="TreeGrafter"/>
</dbReference>
<dbReference type="Pfam" id="PF13649">
    <property type="entry name" value="Methyltransf_25"/>
    <property type="match status" value="1"/>
</dbReference>
<dbReference type="GO" id="GO:0048280">
    <property type="term" value="P:vesicle fusion with Golgi apparatus"/>
    <property type="evidence" value="ECO:0007669"/>
    <property type="project" value="InterPro"/>
</dbReference>
<dbReference type="GO" id="GO:0006888">
    <property type="term" value="P:endoplasmic reticulum to Golgi vesicle-mediated transport"/>
    <property type="evidence" value="ECO:0007669"/>
    <property type="project" value="TreeGrafter"/>
</dbReference>
<evidence type="ECO:0000259" key="21">
    <source>
        <dbReference type="Pfam" id="PF21137"/>
    </source>
</evidence>
<feature type="coiled-coil region" evidence="16">
    <location>
        <begin position="1080"/>
        <end position="1107"/>
    </location>
</feature>
<name>A0A553HNA0_9PEZI</name>
<evidence type="ECO:0000256" key="2">
    <source>
        <dbReference type="ARBA" id="ARBA00004555"/>
    </source>
</evidence>
<evidence type="ECO:0000256" key="1">
    <source>
        <dbReference type="ARBA" id="ARBA00004514"/>
    </source>
</evidence>
<dbReference type="EC" id="2.1.1.319" evidence="3"/>
<dbReference type="GO" id="GO:0008270">
    <property type="term" value="F:zinc ion binding"/>
    <property type="evidence" value="ECO:0007669"/>
    <property type="project" value="UniProtKB-KW"/>
</dbReference>
<dbReference type="FunFam" id="1.25.10.10:FF:000296">
    <property type="entry name" value="Related to transport protein USO1"/>
    <property type="match status" value="1"/>
</dbReference>
<dbReference type="EMBL" id="VFLP01000068">
    <property type="protein sequence ID" value="TRX89433.1"/>
    <property type="molecule type" value="Genomic_DNA"/>
</dbReference>
<keyword evidence="24" id="KW-1185">Reference proteome</keyword>
<evidence type="ECO:0000256" key="15">
    <source>
        <dbReference type="PROSITE-ProRule" id="PRU01015"/>
    </source>
</evidence>
<comment type="subcellular location">
    <subcellularLocation>
        <location evidence="1">Cytoplasm</location>
        <location evidence="1">Cytosol</location>
    </subcellularLocation>
    <subcellularLocation>
        <location evidence="2">Golgi apparatus</location>
    </subcellularLocation>
</comment>
<keyword evidence="6 15" id="KW-0808">Transferase</keyword>
<gene>
    <name evidence="23" type="ORF">FHL15_009731</name>
</gene>
<comment type="catalytic activity">
    <reaction evidence="13">
        <text>L-arginyl-[protein] + 2 S-adenosyl-L-methionine = N(omega),N(omega)-dimethyl-L-arginyl-[protein] + 2 S-adenosyl-L-homocysteine + 2 H(+)</text>
        <dbReference type="Rhea" id="RHEA:48096"/>
        <dbReference type="Rhea" id="RHEA-COMP:10532"/>
        <dbReference type="Rhea" id="RHEA-COMP:11991"/>
        <dbReference type="ChEBI" id="CHEBI:15378"/>
        <dbReference type="ChEBI" id="CHEBI:29965"/>
        <dbReference type="ChEBI" id="CHEBI:57856"/>
        <dbReference type="ChEBI" id="CHEBI:59789"/>
        <dbReference type="ChEBI" id="CHEBI:61897"/>
        <dbReference type="EC" id="2.1.1.319"/>
    </reaction>
    <physiologicalReaction direction="left-to-right" evidence="13">
        <dbReference type="Rhea" id="RHEA:48097"/>
    </physiologicalReaction>
</comment>
<dbReference type="Pfam" id="PF04871">
    <property type="entry name" value="Uso1_p115_C"/>
    <property type="match status" value="1"/>
</dbReference>
<evidence type="ECO:0000256" key="10">
    <source>
        <dbReference type="ARBA" id="ARBA00022833"/>
    </source>
</evidence>
<dbReference type="InterPro" id="IPR055135">
    <property type="entry name" value="PRMT_dom"/>
</dbReference>
<feature type="domain" description="Methyltransferase" evidence="20">
    <location>
        <begin position="1190"/>
        <end position="1287"/>
    </location>
</feature>
<feature type="compositionally biased region" description="Acidic residues" evidence="17">
    <location>
        <begin position="959"/>
        <end position="968"/>
    </location>
</feature>
<dbReference type="InterPro" id="IPR041698">
    <property type="entry name" value="Methyltransf_25"/>
</dbReference>
<dbReference type="GO" id="GO:0048211">
    <property type="term" value="P:Golgi vesicle docking"/>
    <property type="evidence" value="ECO:0007669"/>
    <property type="project" value="TreeGrafter"/>
</dbReference>
<evidence type="ECO:0000256" key="9">
    <source>
        <dbReference type="ARBA" id="ARBA00022771"/>
    </source>
</evidence>
<evidence type="ECO:0000256" key="3">
    <source>
        <dbReference type="ARBA" id="ARBA00011925"/>
    </source>
</evidence>
<dbReference type="SUPFAM" id="SSF48371">
    <property type="entry name" value="ARM repeat"/>
    <property type="match status" value="1"/>
</dbReference>
<dbReference type="STRING" id="2512241.A0A553HNA0"/>
<dbReference type="InterPro" id="IPR011989">
    <property type="entry name" value="ARM-like"/>
</dbReference>
<dbReference type="InterPro" id="IPR016024">
    <property type="entry name" value="ARM-type_fold"/>
</dbReference>
<evidence type="ECO:0000256" key="12">
    <source>
        <dbReference type="ARBA" id="ARBA00023054"/>
    </source>
</evidence>
<protein>
    <recommendedName>
        <fullName evidence="3">type I protein arginine methyltransferase</fullName>
        <ecNumber evidence="3">2.1.1.319</ecNumber>
    </recommendedName>
</protein>
<accession>A0A553HNA0</accession>
<dbReference type="InterPro" id="IPR036236">
    <property type="entry name" value="Znf_C2H2_sf"/>
</dbReference>
<evidence type="ECO:0000259" key="19">
    <source>
        <dbReference type="Pfam" id="PF04871"/>
    </source>
</evidence>
<evidence type="ECO:0000256" key="5">
    <source>
        <dbReference type="ARBA" id="ARBA00022603"/>
    </source>
</evidence>
<dbReference type="SUPFAM" id="SSF53335">
    <property type="entry name" value="S-adenosyl-L-methionine-dependent methyltransferases"/>
    <property type="match status" value="1"/>
</dbReference>
<dbReference type="GO" id="GO:0005783">
    <property type="term" value="C:endoplasmic reticulum"/>
    <property type="evidence" value="ECO:0007669"/>
    <property type="project" value="TreeGrafter"/>
</dbReference>
<dbReference type="Gene3D" id="1.25.10.10">
    <property type="entry name" value="Leucine-rich Repeat Variant"/>
    <property type="match status" value="1"/>
</dbReference>
<organism evidence="23 24">
    <name type="scientific">Xylaria flabelliformis</name>
    <dbReference type="NCBI Taxonomy" id="2512241"/>
    <lineage>
        <taxon>Eukaryota</taxon>
        <taxon>Fungi</taxon>
        <taxon>Dikarya</taxon>
        <taxon>Ascomycota</taxon>
        <taxon>Pezizomycotina</taxon>
        <taxon>Sordariomycetes</taxon>
        <taxon>Xylariomycetidae</taxon>
        <taxon>Xylariales</taxon>
        <taxon>Xylariaceae</taxon>
        <taxon>Xylaria</taxon>
    </lineage>
</organism>
<dbReference type="InterPro" id="IPR029063">
    <property type="entry name" value="SAM-dependent_MTases_sf"/>
</dbReference>
<keyword evidence="7 15" id="KW-0949">S-adenosyl-L-methionine</keyword>
<keyword evidence="8" id="KW-0479">Metal-binding</keyword>
<keyword evidence="4" id="KW-0963">Cytoplasm</keyword>
<dbReference type="OrthoDB" id="198977at2759"/>
<dbReference type="GO" id="GO:0032259">
    <property type="term" value="P:methylation"/>
    <property type="evidence" value="ECO:0007669"/>
    <property type="project" value="UniProtKB-KW"/>
</dbReference>
<dbReference type="Gene3D" id="3.40.50.150">
    <property type="entry name" value="Vaccinia Virus protein VP39"/>
    <property type="match status" value="1"/>
</dbReference>
<dbReference type="Proteomes" id="UP000319160">
    <property type="component" value="Unassembled WGS sequence"/>
</dbReference>
<dbReference type="PROSITE" id="PS51678">
    <property type="entry name" value="SAM_MT_PRMT"/>
    <property type="match status" value="1"/>
</dbReference>
<evidence type="ECO:0000256" key="6">
    <source>
        <dbReference type="ARBA" id="ARBA00022679"/>
    </source>
</evidence>
<comment type="catalytic activity">
    <reaction evidence="14">
        <text>L-arginyl-[protein] + S-adenosyl-L-methionine = N(omega)-methyl-L-arginyl-[protein] + S-adenosyl-L-homocysteine + H(+)</text>
        <dbReference type="Rhea" id="RHEA:48100"/>
        <dbReference type="Rhea" id="RHEA-COMP:10532"/>
        <dbReference type="Rhea" id="RHEA-COMP:11990"/>
        <dbReference type="ChEBI" id="CHEBI:15378"/>
        <dbReference type="ChEBI" id="CHEBI:29965"/>
        <dbReference type="ChEBI" id="CHEBI:57856"/>
        <dbReference type="ChEBI" id="CHEBI:59789"/>
        <dbReference type="ChEBI" id="CHEBI:65280"/>
    </reaction>
    <physiologicalReaction direction="left-to-right" evidence="14">
        <dbReference type="Rhea" id="RHEA:48101"/>
    </physiologicalReaction>
</comment>